<evidence type="ECO:0000313" key="3">
    <source>
        <dbReference type="Proteomes" id="UP000595140"/>
    </source>
</evidence>
<feature type="compositionally biased region" description="Polar residues" evidence="1">
    <location>
        <begin position="7"/>
        <end position="20"/>
    </location>
</feature>
<feature type="region of interest" description="Disordered" evidence="1">
    <location>
        <begin position="1"/>
        <end position="62"/>
    </location>
</feature>
<dbReference type="Proteomes" id="UP000595140">
    <property type="component" value="Unassembled WGS sequence"/>
</dbReference>
<feature type="compositionally biased region" description="Low complexity" evidence="1">
    <location>
        <begin position="21"/>
        <end position="41"/>
    </location>
</feature>
<proteinExistence type="predicted"/>
<organism evidence="2 3">
    <name type="scientific">Cuscuta campestris</name>
    <dbReference type="NCBI Taxonomy" id="132261"/>
    <lineage>
        <taxon>Eukaryota</taxon>
        <taxon>Viridiplantae</taxon>
        <taxon>Streptophyta</taxon>
        <taxon>Embryophyta</taxon>
        <taxon>Tracheophyta</taxon>
        <taxon>Spermatophyta</taxon>
        <taxon>Magnoliopsida</taxon>
        <taxon>eudicotyledons</taxon>
        <taxon>Gunneridae</taxon>
        <taxon>Pentapetalae</taxon>
        <taxon>asterids</taxon>
        <taxon>lamiids</taxon>
        <taxon>Solanales</taxon>
        <taxon>Convolvulaceae</taxon>
        <taxon>Cuscuteae</taxon>
        <taxon>Cuscuta</taxon>
        <taxon>Cuscuta subgen. Grammica</taxon>
        <taxon>Cuscuta sect. Cleistogrammica</taxon>
    </lineage>
</organism>
<gene>
    <name evidence="2" type="ORF">CCAM_LOCUS33982</name>
</gene>
<sequence>MSKNEDSQNVSVHSYDSGTWSQASDSPSSSSSSESSQRPASPKQVKPVDAATAAHSSSAAQTVTVARTVKEGYVWQKSD</sequence>
<feature type="compositionally biased region" description="Low complexity" evidence="1">
    <location>
        <begin position="48"/>
        <end position="62"/>
    </location>
</feature>
<evidence type="ECO:0000313" key="2">
    <source>
        <dbReference type="EMBL" id="VFQ92206.1"/>
    </source>
</evidence>
<accession>A0A484MVI4</accession>
<dbReference type="EMBL" id="OOIL02004481">
    <property type="protein sequence ID" value="VFQ92206.1"/>
    <property type="molecule type" value="Genomic_DNA"/>
</dbReference>
<keyword evidence="3" id="KW-1185">Reference proteome</keyword>
<dbReference type="AlphaFoldDB" id="A0A484MVI4"/>
<name>A0A484MVI4_9ASTE</name>
<protein>
    <submittedName>
        <fullName evidence="2">Uncharacterized protein</fullName>
    </submittedName>
</protein>
<reference evidence="2 3" key="1">
    <citation type="submission" date="2018-04" db="EMBL/GenBank/DDBJ databases">
        <authorList>
            <person name="Vogel A."/>
        </authorList>
    </citation>
    <scope>NUCLEOTIDE SEQUENCE [LARGE SCALE GENOMIC DNA]</scope>
</reference>
<evidence type="ECO:0000256" key="1">
    <source>
        <dbReference type="SAM" id="MobiDB-lite"/>
    </source>
</evidence>